<evidence type="ECO:0000256" key="7">
    <source>
        <dbReference type="SAM" id="Phobius"/>
    </source>
</evidence>
<feature type="transmembrane region" description="Helical" evidence="7">
    <location>
        <begin position="181"/>
        <end position="208"/>
    </location>
</feature>
<evidence type="ECO:0000259" key="8">
    <source>
        <dbReference type="Pfam" id="PF09335"/>
    </source>
</evidence>
<proteinExistence type="predicted"/>
<accession>A0A0V0QDY8</accession>
<dbReference type="EMBL" id="LDAU01000189">
    <property type="protein sequence ID" value="KRX00441.1"/>
    <property type="molecule type" value="Genomic_DNA"/>
</dbReference>
<feature type="compositionally biased region" description="Polar residues" evidence="6">
    <location>
        <begin position="387"/>
        <end position="398"/>
    </location>
</feature>
<evidence type="ECO:0000313" key="9">
    <source>
        <dbReference type="EMBL" id="KRX00441.1"/>
    </source>
</evidence>
<evidence type="ECO:0000256" key="4">
    <source>
        <dbReference type="ARBA" id="ARBA00022989"/>
    </source>
</evidence>
<evidence type="ECO:0000256" key="5">
    <source>
        <dbReference type="ARBA" id="ARBA00023136"/>
    </source>
</evidence>
<dbReference type="Pfam" id="PF09335">
    <property type="entry name" value="VTT_dom"/>
    <property type="match status" value="1"/>
</dbReference>
<dbReference type="AlphaFoldDB" id="A0A0V0QDY8"/>
<name>A0A0V0QDY8_PSEPJ</name>
<keyword evidence="4 7" id="KW-1133">Transmembrane helix</keyword>
<feature type="domain" description="VTT" evidence="8">
    <location>
        <begin position="158"/>
        <end position="284"/>
    </location>
</feature>
<dbReference type="Proteomes" id="UP000054937">
    <property type="component" value="Unassembled WGS sequence"/>
</dbReference>
<dbReference type="InParanoid" id="A0A0V0QDY8"/>
<feature type="transmembrane region" description="Helical" evidence="7">
    <location>
        <begin position="100"/>
        <end position="119"/>
    </location>
</feature>
<reference evidence="9 10" key="1">
    <citation type="journal article" date="2015" name="Sci. Rep.">
        <title>Genome of the facultative scuticociliatosis pathogen Pseudocohnilembus persalinus provides insight into its virulence through horizontal gene transfer.</title>
        <authorList>
            <person name="Xiong J."/>
            <person name="Wang G."/>
            <person name="Cheng J."/>
            <person name="Tian M."/>
            <person name="Pan X."/>
            <person name="Warren A."/>
            <person name="Jiang C."/>
            <person name="Yuan D."/>
            <person name="Miao W."/>
        </authorList>
    </citation>
    <scope>NUCLEOTIDE SEQUENCE [LARGE SCALE GENOMIC DNA]</scope>
    <source>
        <strain evidence="9">36N120E</strain>
    </source>
</reference>
<evidence type="ECO:0000256" key="2">
    <source>
        <dbReference type="ARBA" id="ARBA00022475"/>
    </source>
</evidence>
<dbReference type="InterPro" id="IPR032816">
    <property type="entry name" value="VTT_dom"/>
</dbReference>
<evidence type="ECO:0000256" key="6">
    <source>
        <dbReference type="SAM" id="MobiDB-lite"/>
    </source>
</evidence>
<feature type="transmembrane region" description="Helical" evidence="7">
    <location>
        <begin position="302"/>
        <end position="325"/>
    </location>
</feature>
<keyword evidence="2" id="KW-1003">Cell membrane</keyword>
<feature type="region of interest" description="Disordered" evidence="6">
    <location>
        <begin position="31"/>
        <end position="93"/>
    </location>
</feature>
<sequence length="398" mass="45329">MKKLLKKISIIDTQKQQNNYIEMEDIPNNQEKFLPLTNEKPAKNSYNESPKASSINNMDNIEIQQRQSSQKLNDSNNDSKSEQRKKNKEKKQKKLNWKKIIPRTLIIAVIITLIVLVIVKRKAVNEEYKNFIQWLSEHQAAGFFSLIGIYILATISFFPGSILTLGAGYCFNQALGNQFEAVMVGGLAVFIGAQIGSTLALIISRYILRELFETYALKWTYFKAIDQVVGIEGFKVVLLLRLAPIAPFNLLNYFFGITSVKLKHYMLGGFGMIPGTFVYVYFGTSISQISDVISGNYDGGATYIIFMVVGVVITLAGIIYIGIIAKKEFSKIINQEKEKKRQEQEQEQEQEENENKNKQSLNISQEKQKDENNQDEDNIKNPEKQQQDIPKQINLNQG</sequence>
<protein>
    <recommendedName>
        <fullName evidence="8">VTT domain-containing protein</fullName>
    </recommendedName>
</protein>
<keyword evidence="3 7" id="KW-0812">Transmembrane</keyword>
<feature type="compositionally biased region" description="Basic and acidic residues" evidence="6">
    <location>
        <begin position="366"/>
        <end position="386"/>
    </location>
</feature>
<comment type="caution">
    <text evidence="9">The sequence shown here is derived from an EMBL/GenBank/DDBJ whole genome shotgun (WGS) entry which is preliminary data.</text>
</comment>
<gene>
    <name evidence="9" type="ORF">PPERSA_03174</name>
</gene>
<dbReference type="OrthoDB" id="312858at2759"/>
<evidence type="ECO:0000313" key="10">
    <source>
        <dbReference type="Proteomes" id="UP000054937"/>
    </source>
</evidence>
<feature type="region of interest" description="Disordered" evidence="6">
    <location>
        <begin position="338"/>
        <end position="398"/>
    </location>
</feature>
<dbReference type="PANTHER" id="PTHR12677">
    <property type="entry name" value="GOLGI APPARATUS MEMBRANE PROTEIN TVP38-RELATED"/>
    <property type="match status" value="1"/>
</dbReference>
<keyword evidence="10" id="KW-1185">Reference proteome</keyword>
<dbReference type="InterPro" id="IPR015414">
    <property type="entry name" value="TMEM64"/>
</dbReference>
<organism evidence="9 10">
    <name type="scientific">Pseudocohnilembus persalinus</name>
    <name type="common">Ciliate</name>
    <dbReference type="NCBI Taxonomy" id="266149"/>
    <lineage>
        <taxon>Eukaryota</taxon>
        <taxon>Sar</taxon>
        <taxon>Alveolata</taxon>
        <taxon>Ciliophora</taxon>
        <taxon>Intramacronucleata</taxon>
        <taxon>Oligohymenophorea</taxon>
        <taxon>Scuticociliatia</taxon>
        <taxon>Philasterida</taxon>
        <taxon>Pseudocohnilembidae</taxon>
        <taxon>Pseudocohnilembus</taxon>
    </lineage>
</organism>
<evidence type="ECO:0000256" key="3">
    <source>
        <dbReference type="ARBA" id="ARBA00022692"/>
    </source>
</evidence>
<evidence type="ECO:0000256" key="1">
    <source>
        <dbReference type="ARBA" id="ARBA00004651"/>
    </source>
</evidence>
<feature type="transmembrane region" description="Helical" evidence="7">
    <location>
        <begin position="139"/>
        <end position="169"/>
    </location>
</feature>
<dbReference type="GO" id="GO:0005886">
    <property type="term" value="C:plasma membrane"/>
    <property type="evidence" value="ECO:0007669"/>
    <property type="project" value="UniProtKB-SubCell"/>
</dbReference>
<dbReference type="PANTHER" id="PTHR12677:SF59">
    <property type="entry name" value="GOLGI APPARATUS MEMBRANE PROTEIN TVP38-RELATED"/>
    <property type="match status" value="1"/>
</dbReference>
<dbReference type="OMA" id="AFNYVMG"/>
<comment type="subcellular location">
    <subcellularLocation>
        <location evidence="1">Cell membrane</location>
        <topology evidence="1">Multi-pass membrane protein</topology>
    </subcellularLocation>
</comment>
<keyword evidence="5 7" id="KW-0472">Membrane</keyword>
<feature type="transmembrane region" description="Helical" evidence="7">
    <location>
        <begin position="265"/>
        <end position="282"/>
    </location>
</feature>
<feature type="compositionally biased region" description="Polar residues" evidence="6">
    <location>
        <begin position="44"/>
        <end position="76"/>
    </location>
</feature>